<dbReference type="Gramene" id="OIS96014">
    <property type="protein sequence ID" value="OIS96014"/>
    <property type="gene ID" value="A4A49_58537"/>
</dbReference>
<evidence type="ECO:0000313" key="2">
    <source>
        <dbReference type="Proteomes" id="UP000187609"/>
    </source>
</evidence>
<dbReference type="OMA" id="DRWINAM"/>
<dbReference type="AlphaFoldDB" id="A0A1J6IE10"/>
<organism evidence="1 2">
    <name type="scientific">Nicotiana attenuata</name>
    <name type="common">Coyote tobacco</name>
    <dbReference type="NCBI Taxonomy" id="49451"/>
    <lineage>
        <taxon>Eukaryota</taxon>
        <taxon>Viridiplantae</taxon>
        <taxon>Streptophyta</taxon>
        <taxon>Embryophyta</taxon>
        <taxon>Tracheophyta</taxon>
        <taxon>Spermatophyta</taxon>
        <taxon>Magnoliopsida</taxon>
        <taxon>eudicotyledons</taxon>
        <taxon>Gunneridae</taxon>
        <taxon>Pentapetalae</taxon>
        <taxon>asterids</taxon>
        <taxon>lamiids</taxon>
        <taxon>Solanales</taxon>
        <taxon>Solanaceae</taxon>
        <taxon>Nicotianoideae</taxon>
        <taxon>Nicotianeae</taxon>
        <taxon>Nicotiana</taxon>
    </lineage>
</organism>
<keyword evidence="2" id="KW-1185">Reference proteome</keyword>
<dbReference type="Proteomes" id="UP000187609">
    <property type="component" value="Unassembled WGS sequence"/>
</dbReference>
<gene>
    <name evidence="1" type="ORF">A4A49_58537</name>
</gene>
<comment type="caution">
    <text evidence="1">The sequence shown here is derived from an EMBL/GenBank/DDBJ whole genome shotgun (WGS) entry which is preliminary data.</text>
</comment>
<protein>
    <recommendedName>
        <fullName evidence="3">Retrovirus-related pol polyprotein from transposon tnt 1-94</fullName>
    </recommendedName>
</protein>
<evidence type="ECO:0000313" key="1">
    <source>
        <dbReference type="EMBL" id="OIS96014.1"/>
    </source>
</evidence>
<name>A0A1J6IE10_NICAT</name>
<evidence type="ECO:0008006" key="3">
    <source>
        <dbReference type="Google" id="ProtNLM"/>
    </source>
</evidence>
<sequence length="100" mass="11820">RKYTRTQRPAVWLKDYVTPCKPRGDCLYSLADYISYDHLSDHYQCYLSSFSAHIEPRHFQEAIQDDRWINAMQQEIQALEENKTWEVVDLPPGKQTIGSK</sequence>
<reference evidence="1" key="1">
    <citation type="submission" date="2016-11" db="EMBL/GenBank/DDBJ databases">
        <title>The genome of Nicotiana attenuata.</title>
        <authorList>
            <person name="Xu S."/>
            <person name="Brockmoeller T."/>
            <person name="Gaquerel E."/>
            <person name="Navarro A."/>
            <person name="Kuhl H."/>
            <person name="Gase K."/>
            <person name="Ling Z."/>
            <person name="Zhou W."/>
            <person name="Kreitzer C."/>
            <person name="Stanke M."/>
            <person name="Tang H."/>
            <person name="Lyons E."/>
            <person name="Pandey P."/>
            <person name="Pandey S.P."/>
            <person name="Timmermann B."/>
            <person name="Baldwin I.T."/>
        </authorList>
    </citation>
    <scope>NUCLEOTIDE SEQUENCE [LARGE SCALE GENOMIC DNA]</scope>
    <source>
        <strain evidence="1">UT</strain>
    </source>
</reference>
<accession>A0A1J6IE10</accession>
<proteinExistence type="predicted"/>
<feature type="non-terminal residue" evidence="1">
    <location>
        <position position="1"/>
    </location>
</feature>
<dbReference type="EMBL" id="MJEQ01037194">
    <property type="protein sequence ID" value="OIS96014.1"/>
    <property type="molecule type" value="Genomic_DNA"/>
</dbReference>